<organism evidence="2 3">
    <name type="scientific">Bowmanella pacifica</name>
    <dbReference type="NCBI Taxonomy" id="502051"/>
    <lineage>
        <taxon>Bacteria</taxon>
        <taxon>Pseudomonadati</taxon>
        <taxon>Pseudomonadota</taxon>
        <taxon>Gammaproteobacteria</taxon>
        <taxon>Alteromonadales</taxon>
        <taxon>Alteromonadaceae</taxon>
        <taxon>Bowmanella</taxon>
    </lineage>
</organism>
<keyword evidence="3" id="KW-1185">Reference proteome</keyword>
<sequence length="396" mass="45321">MSKRKGIRIVAGLWLGFVMSSSVSAESDVAWHGFVSQGVMQASKSNFVNDSGDVSFKLTEVGLNLSYQISPTLRLASQAVYLNGGNRYPEGVRLDYLFLDWNLYSAENWQVNLNVGRFKNYHWLYSSTRDIPHTRPSIILPQSLYYDAFRDFAKGNDGAALLVQGDGTLGSWELNWSYGDTPIERALTKTLLGDAAGGRLEQIFDHQLSFYFQPRDSFSQFGVAFVNSDFEYLKSEQDAFVDGRANTRRIIVNYKYSAEFWDFSTEAIHENVNYQNMLFPGYQQELYSQGVYFQGRWFATSNLTLLARLDLFDMNKNGRGGEWLELQSNGQIPHYFGYSDTLTLGTTYRLADNWSLQAEVHRIKGTGRLSPAVLPDTEINDSEYWNMWAVQLMYWF</sequence>
<evidence type="ECO:0008006" key="4">
    <source>
        <dbReference type="Google" id="ProtNLM"/>
    </source>
</evidence>
<evidence type="ECO:0000313" key="2">
    <source>
        <dbReference type="EMBL" id="GGO71841.1"/>
    </source>
</evidence>
<feature type="chain" id="PRO_5037366092" description="Phosphate-selective porin O and P" evidence="1">
    <location>
        <begin position="26"/>
        <end position="396"/>
    </location>
</feature>
<accession>A0A918DKA6</accession>
<name>A0A918DKA6_9ALTE</name>
<gene>
    <name evidence="2" type="ORF">GCM10010982_28600</name>
</gene>
<dbReference type="AlphaFoldDB" id="A0A918DKA6"/>
<dbReference type="SUPFAM" id="SSF56935">
    <property type="entry name" value="Porins"/>
    <property type="match status" value="1"/>
</dbReference>
<dbReference type="EMBL" id="BMLS01000004">
    <property type="protein sequence ID" value="GGO71841.1"/>
    <property type="molecule type" value="Genomic_DNA"/>
</dbReference>
<reference evidence="2" key="2">
    <citation type="submission" date="2020-09" db="EMBL/GenBank/DDBJ databases">
        <authorList>
            <person name="Sun Q."/>
            <person name="Zhou Y."/>
        </authorList>
    </citation>
    <scope>NUCLEOTIDE SEQUENCE</scope>
    <source>
        <strain evidence="2">CGMCC 1.7086</strain>
    </source>
</reference>
<evidence type="ECO:0000256" key="1">
    <source>
        <dbReference type="SAM" id="SignalP"/>
    </source>
</evidence>
<comment type="caution">
    <text evidence="2">The sequence shown here is derived from an EMBL/GenBank/DDBJ whole genome shotgun (WGS) entry which is preliminary data.</text>
</comment>
<protein>
    <recommendedName>
        <fullName evidence="4">Phosphate-selective porin O and P</fullName>
    </recommendedName>
</protein>
<dbReference type="RefSeq" id="WP_188696530.1">
    <property type="nucleotide sequence ID" value="NZ_BMLS01000004.1"/>
</dbReference>
<feature type="signal peptide" evidence="1">
    <location>
        <begin position="1"/>
        <end position="25"/>
    </location>
</feature>
<keyword evidence="1" id="KW-0732">Signal</keyword>
<reference evidence="2" key="1">
    <citation type="journal article" date="2014" name="Int. J. Syst. Evol. Microbiol.">
        <title>Complete genome sequence of Corynebacterium casei LMG S-19264T (=DSM 44701T), isolated from a smear-ripened cheese.</title>
        <authorList>
            <consortium name="US DOE Joint Genome Institute (JGI-PGF)"/>
            <person name="Walter F."/>
            <person name="Albersmeier A."/>
            <person name="Kalinowski J."/>
            <person name="Ruckert C."/>
        </authorList>
    </citation>
    <scope>NUCLEOTIDE SEQUENCE</scope>
    <source>
        <strain evidence="2">CGMCC 1.7086</strain>
    </source>
</reference>
<evidence type="ECO:0000313" key="3">
    <source>
        <dbReference type="Proteomes" id="UP000606935"/>
    </source>
</evidence>
<proteinExistence type="predicted"/>
<dbReference type="Proteomes" id="UP000606935">
    <property type="component" value="Unassembled WGS sequence"/>
</dbReference>